<keyword evidence="2" id="KW-1185">Reference proteome</keyword>
<dbReference type="EMBL" id="JARK01001499">
    <property type="protein sequence ID" value="EYB95128.1"/>
    <property type="molecule type" value="Genomic_DNA"/>
</dbReference>
<evidence type="ECO:0000313" key="2">
    <source>
        <dbReference type="Proteomes" id="UP000024635"/>
    </source>
</evidence>
<dbReference type="AlphaFoldDB" id="A0A016SWQ0"/>
<evidence type="ECO:0000313" key="1">
    <source>
        <dbReference type="EMBL" id="EYB95128.1"/>
    </source>
</evidence>
<comment type="caution">
    <text evidence="1">The sequence shown here is derived from an EMBL/GenBank/DDBJ whole genome shotgun (WGS) entry which is preliminary data.</text>
</comment>
<organism evidence="1 2">
    <name type="scientific">Ancylostoma ceylanicum</name>
    <dbReference type="NCBI Taxonomy" id="53326"/>
    <lineage>
        <taxon>Eukaryota</taxon>
        <taxon>Metazoa</taxon>
        <taxon>Ecdysozoa</taxon>
        <taxon>Nematoda</taxon>
        <taxon>Chromadorea</taxon>
        <taxon>Rhabditida</taxon>
        <taxon>Rhabditina</taxon>
        <taxon>Rhabditomorpha</taxon>
        <taxon>Strongyloidea</taxon>
        <taxon>Ancylostomatidae</taxon>
        <taxon>Ancylostomatinae</taxon>
        <taxon>Ancylostoma</taxon>
    </lineage>
</organism>
<dbReference type="Proteomes" id="UP000024635">
    <property type="component" value="Unassembled WGS sequence"/>
</dbReference>
<name>A0A016SWQ0_9BILA</name>
<protein>
    <submittedName>
        <fullName evidence="1">Uncharacterized protein</fullName>
    </submittedName>
</protein>
<proteinExistence type="predicted"/>
<accession>A0A016SWQ0</accession>
<gene>
    <name evidence="1" type="primary">Acey_s0163.g3469</name>
    <name evidence="1" type="ORF">Y032_0163g3469</name>
</gene>
<reference evidence="2" key="1">
    <citation type="journal article" date="2015" name="Nat. Genet.">
        <title>The genome and transcriptome of the zoonotic hookworm Ancylostoma ceylanicum identify infection-specific gene families.</title>
        <authorList>
            <person name="Schwarz E.M."/>
            <person name="Hu Y."/>
            <person name="Antoshechkin I."/>
            <person name="Miller M.M."/>
            <person name="Sternberg P.W."/>
            <person name="Aroian R.V."/>
        </authorList>
    </citation>
    <scope>NUCLEOTIDE SEQUENCE</scope>
    <source>
        <strain evidence="2">HY135</strain>
    </source>
</reference>
<sequence length="178" mass="19990">MNHWINVGGAGLWQHIQAVHIPEVRDANMTFVKLKTEIFSGSKENVSAQVRNSVQWVPVYPTWTAPSVRRCRPGSIDFDTYRLGVDYDATSVLQDSIPPPRLLTAFTVIKWSCMVQGRLLLDAKICHSNMVCRSMQLSPFTSAEPQAWINDKLVGKYEWTALAPPVSSECVKASKKEL</sequence>